<protein>
    <submittedName>
        <fullName evidence="1">Uncharacterized protein</fullName>
    </submittedName>
</protein>
<reference evidence="1" key="1">
    <citation type="submission" date="2018-05" db="EMBL/GenBank/DDBJ databases">
        <authorList>
            <person name="Lanie J.A."/>
            <person name="Ng W.-L."/>
            <person name="Kazmierczak K.M."/>
            <person name="Andrzejewski T.M."/>
            <person name="Davidsen T.M."/>
            <person name="Wayne K.J."/>
            <person name="Tettelin H."/>
            <person name="Glass J.I."/>
            <person name="Rusch D."/>
            <person name="Podicherti R."/>
            <person name="Tsui H.-C.T."/>
            <person name="Winkler M.E."/>
        </authorList>
    </citation>
    <scope>NUCLEOTIDE SEQUENCE</scope>
</reference>
<evidence type="ECO:0000313" key="1">
    <source>
        <dbReference type="EMBL" id="SVE55462.1"/>
    </source>
</evidence>
<sequence length="231" mass="27150">NLVQKRIEKRIDTTEYKKQTKNYARKIKEDVKRIQKIKTNEIDFTNYTDESNIISNAQLSENIRHIDSILNKLYNNKEILLDDDKLDEINNLLNLVDYSLSKVLLYFPKRYINDLSEVELSIFDAENLKTIQDISQSSKINKKTKNQELQNTLFNLENYNFDTKDYINKLNIGGIKTKEISVNLKSIADMEKWSKEKWASSYIREIPKEIMDGEGNIIETLSEENIQDIKA</sequence>
<gene>
    <name evidence="1" type="ORF">METZ01_LOCUS508316</name>
</gene>
<organism evidence="1">
    <name type="scientific">marine metagenome</name>
    <dbReference type="NCBI Taxonomy" id="408172"/>
    <lineage>
        <taxon>unclassified sequences</taxon>
        <taxon>metagenomes</taxon>
        <taxon>ecological metagenomes</taxon>
    </lineage>
</organism>
<dbReference type="AlphaFoldDB" id="A0A383EF18"/>
<feature type="non-terminal residue" evidence="1">
    <location>
        <position position="1"/>
    </location>
</feature>
<proteinExistence type="predicted"/>
<feature type="non-terminal residue" evidence="1">
    <location>
        <position position="231"/>
    </location>
</feature>
<accession>A0A383EF18</accession>
<name>A0A383EF18_9ZZZZ</name>
<dbReference type="EMBL" id="UINC01225407">
    <property type="protein sequence ID" value="SVE55462.1"/>
    <property type="molecule type" value="Genomic_DNA"/>
</dbReference>